<dbReference type="AlphaFoldDB" id="A0A3L6EP51"/>
<feature type="compositionally biased region" description="Low complexity" evidence="1">
    <location>
        <begin position="52"/>
        <end position="66"/>
    </location>
</feature>
<feature type="region of interest" description="Disordered" evidence="1">
    <location>
        <begin position="1"/>
        <end position="175"/>
    </location>
</feature>
<gene>
    <name evidence="2" type="ORF">Zm00014a_019082</name>
</gene>
<dbReference type="EMBL" id="NCVQ01000006">
    <property type="protein sequence ID" value="PWZ22645.1"/>
    <property type="molecule type" value="Genomic_DNA"/>
</dbReference>
<comment type="caution">
    <text evidence="2">The sequence shown here is derived from an EMBL/GenBank/DDBJ whole genome shotgun (WGS) entry which is preliminary data.</text>
</comment>
<sequence>SNPAAEPLRREPPPPVPLPRPRPHQRTPRAPPTFPATQVAPEARQTPAPLVSGEPSAAGTSAAAPASHRRSPGRPPDPRRSSRSDGPDSLARAQSWPPTRDPRPGPLPSTPCPLWPRPVSLPARALPPGPACQPASRKLCPPAPPVSLPAPRDARLVPACQSPRPPRARAPARRI</sequence>
<proteinExistence type="predicted"/>
<feature type="compositionally biased region" description="Pro residues" evidence="1">
    <location>
        <begin position="104"/>
        <end position="116"/>
    </location>
</feature>
<evidence type="ECO:0000313" key="2">
    <source>
        <dbReference type="EMBL" id="PWZ22645.1"/>
    </source>
</evidence>
<feature type="compositionally biased region" description="Basic and acidic residues" evidence="1">
    <location>
        <begin position="76"/>
        <end position="86"/>
    </location>
</feature>
<reference evidence="2" key="1">
    <citation type="journal article" date="2018" name="Nat. Genet.">
        <title>Extensive intraspecific gene order and gene structural variations between Mo17 and other maize genomes.</title>
        <authorList>
            <person name="Sun S."/>
            <person name="Zhou Y."/>
            <person name="Chen J."/>
            <person name="Shi J."/>
            <person name="Zhao H."/>
            <person name="Zhao H."/>
            <person name="Song W."/>
            <person name="Zhang M."/>
            <person name="Cui Y."/>
            <person name="Dong X."/>
            <person name="Liu H."/>
            <person name="Ma X."/>
            <person name="Jiao Y."/>
            <person name="Wang B."/>
            <person name="Wei X."/>
            <person name="Stein J.C."/>
            <person name="Glaubitz J.C."/>
            <person name="Lu F."/>
            <person name="Yu G."/>
            <person name="Liang C."/>
            <person name="Fengler K."/>
            <person name="Li B."/>
            <person name="Rafalski A."/>
            <person name="Schnable P.S."/>
            <person name="Ware D.H."/>
            <person name="Buckler E.S."/>
            <person name="Lai J."/>
        </authorList>
    </citation>
    <scope>NUCLEOTIDE SEQUENCE [LARGE SCALE GENOMIC DNA]</scope>
    <source>
        <tissue evidence="2">Seedling</tissue>
    </source>
</reference>
<accession>A0A3L6EP51</accession>
<protein>
    <submittedName>
        <fullName evidence="2">Uncharacterized protein</fullName>
    </submittedName>
</protein>
<feature type="non-terminal residue" evidence="2">
    <location>
        <position position="1"/>
    </location>
</feature>
<organism evidence="2">
    <name type="scientific">Zea mays</name>
    <name type="common">Maize</name>
    <dbReference type="NCBI Taxonomy" id="4577"/>
    <lineage>
        <taxon>Eukaryota</taxon>
        <taxon>Viridiplantae</taxon>
        <taxon>Streptophyta</taxon>
        <taxon>Embryophyta</taxon>
        <taxon>Tracheophyta</taxon>
        <taxon>Spermatophyta</taxon>
        <taxon>Magnoliopsida</taxon>
        <taxon>Liliopsida</taxon>
        <taxon>Poales</taxon>
        <taxon>Poaceae</taxon>
        <taxon>PACMAD clade</taxon>
        <taxon>Panicoideae</taxon>
        <taxon>Andropogonodae</taxon>
        <taxon>Andropogoneae</taxon>
        <taxon>Tripsacinae</taxon>
        <taxon>Zea</taxon>
    </lineage>
</organism>
<dbReference type="PRINTS" id="PR01217">
    <property type="entry name" value="PRICHEXTENSN"/>
</dbReference>
<name>A0A3L6EP51_MAIZE</name>
<dbReference type="Proteomes" id="UP000251960">
    <property type="component" value="Chromosome 5"/>
</dbReference>
<feature type="compositionally biased region" description="Basic residues" evidence="1">
    <location>
        <begin position="166"/>
        <end position="175"/>
    </location>
</feature>
<evidence type="ECO:0000256" key="1">
    <source>
        <dbReference type="SAM" id="MobiDB-lite"/>
    </source>
</evidence>